<reference evidence="1 2" key="1">
    <citation type="submission" date="2021-01" db="EMBL/GenBank/DDBJ databases">
        <title>Whole genome shotgun sequence of Catellatospora coxensis NBRC 107359.</title>
        <authorList>
            <person name="Komaki H."/>
            <person name="Tamura T."/>
        </authorList>
    </citation>
    <scope>NUCLEOTIDE SEQUENCE [LARGE SCALE GENOMIC DNA]</scope>
    <source>
        <strain evidence="1 2">NBRC 107359</strain>
    </source>
</reference>
<dbReference type="Proteomes" id="UP000630887">
    <property type="component" value="Unassembled WGS sequence"/>
</dbReference>
<organism evidence="1 2">
    <name type="scientific">Catellatospora coxensis</name>
    <dbReference type="NCBI Taxonomy" id="310354"/>
    <lineage>
        <taxon>Bacteria</taxon>
        <taxon>Bacillati</taxon>
        <taxon>Actinomycetota</taxon>
        <taxon>Actinomycetes</taxon>
        <taxon>Micromonosporales</taxon>
        <taxon>Micromonosporaceae</taxon>
        <taxon>Catellatospora</taxon>
    </lineage>
</organism>
<evidence type="ECO:0000313" key="2">
    <source>
        <dbReference type="Proteomes" id="UP000630887"/>
    </source>
</evidence>
<sequence>MAAFYGSLKSKNLMFVAAVAQEKPTANAQAYSLGFLVDAGVPLGFDINGGIRVGPNPKVKGLIGCDRGSFEGASGVYCAWADEHSFAFVYRYGTASNASTDEVLATIKLLVRPSAG</sequence>
<protein>
    <submittedName>
        <fullName evidence="1">Uncharacterized protein</fullName>
    </submittedName>
</protein>
<gene>
    <name evidence="1" type="ORF">Cco03nite_58580</name>
</gene>
<name>A0A8J3KV29_9ACTN</name>
<comment type="caution">
    <text evidence="1">The sequence shown here is derived from an EMBL/GenBank/DDBJ whole genome shotgun (WGS) entry which is preliminary data.</text>
</comment>
<evidence type="ECO:0000313" key="1">
    <source>
        <dbReference type="EMBL" id="GIG09158.1"/>
    </source>
</evidence>
<dbReference type="AlphaFoldDB" id="A0A8J3KV29"/>
<keyword evidence="2" id="KW-1185">Reference proteome</keyword>
<proteinExistence type="predicted"/>
<dbReference type="EMBL" id="BONI01000059">
    <property type="protein sequence ID" value="GIG09158.1"/>
    <property type="molecule type" value="Genomic_DNA"/>
</dbReference>
<accession>A0A8J3KV29</accession>